<name>A0A418SQV6_9RHOB</name>
<dbReference type="Proteomes" id="UP000284202">
    <property type="component" value="Unassembled WGS sequence"/>
</dbReference>
<dbReference type="AlphaFoldDB" id="A0A418SQV6"/>
<protein>
    <recommendedName>
        <fullName evidence="4">Lipopolysaccharide export system protein LptC</fullName>
    </recommendedName>
</protein>
<evidence type="ECO:0000313" key="2">
    <source>
        <dbReference type="EMBL" id="RJE83344.1"/>
    </source>
</evidence>
<reference evidence="3" key="1">
    <citation type="submission" date="2018-09" db="EMBL/GenBank/DDBJ databases">
        <title>Acidovorax cavernicola nov. sp. isolated from Gruta de las Maravillas (Aracena, Spain).</title>
        <authorList>
            <person name="Jurado V."/>
            <person name="Gutierrez-Patricio S."/>
            <person name="Gonzalez-Pimentel J.L."/>
            <person name="Miller A.Z."/>
            <person name="Laiz L."/>
            <person name="Saiz-Jimenez C."/>
        </authorList>
    </citation>
    <scope>NUCLEOTIDE SEQUENCE [LARGE SCALE GENOMIC DNA]</scope>
    <source>
        <strain evidence="3">1011MAR3C25</strain>
    </source>
</reference>
<keyword evidence="1" id="KW-0812">Transmembrane</keyword>
<dbReference type="EMBL" id="QZCG01000011">
    <property type="protein sequence ID" value="RJE83344.1"/>
    <property type="molecule type" value="Genomic_DNA"/>
</dbReference>
<keyword evidence="1" id="KW-0472">Membrane</keyword>
<comment type="caution">
    <text evidence="2">The sequence shown here is derived from an EMBL/GenBank/DDBJ whole genome shotgun (WGS) entry which is preliminary data.</text>
</comment>
<sequence length="191" mass="20310">MTRTRIVRWLRVLLPMLALVILSTMFLFSGGSDTEPEIPYAETDAESMAREPRMIAPEYSGVTEDGAELSLRASQISPAQDAGGSADGLRLDLRRPDGLAAQLTAPAGAMDDELITLQGGVTMATSSGWYIIAEKIDTATDRSRMVATEGIGATAPFGKLTAGAMELQAGAEQKDSAVLNFTDGVRLIYQP</sequence>
<gene>
    <name evidence="2" type="ORF">D3P04_15745</name>
</gene>
<evidence type="ECO:0000256" key="1">
    <source>
        <dbReference type="SAM" id="Phobius"/>
    </source>
</evidence>
<dbReference type="RefSeq" id="WP_119750603.1">
    <property type="nucleotide sequence ID" value="NZ_QZCG01000011.1"/>
</dbReference>
<evidence type="ECO:0008006" key="4">
    <source>
        <dbReference type="Google" id="ProtNLM"/>
    </source>
</evidence>
<organism evidence="2 3">
    <name type="scientific">Paracoccus onubensis</name>
    <dbReference type="NCBI Taxonomy" id="1675788"/>
    <lineage>
        <taxon>Bacteria</taxon>
        <taxon>Pseudomonadati</taxon>
        <taxon>Pseudomonadota</taxon>
        <taxon>Alphaproteobacteria</taxon>
        <taxon>Rhodobacterales</taxon>
        <taxon>Paracoccaceae</taxon>
        <taxon>Paracoccus</taxon>
    </lineage>
</organism>
<dbReference type="OrthoDB" id="7871110at2"/>
<accession>A0A418SQV6</accession>
<keyword evidence="3" id="KW-1185">Reference proteome</keyword>
<proteinExistence type="predicted"/>
<feature type="transmembrane region" description="Helical" evidence="1">
    <location>
        <begin position="12"/>
        <end position="31"/>
    </location>
</feature>
<keyword evidence="1" id="KW-1133">Transmembrane helix</keyword>
<evidence type="ECO:0000313" key="3">
    <source>
        <dbReference type="Proteomes" id="UP000284202"/>
    </source>
</evidence>